<sequence length="132" mass="13987">MGERSSEHILVLLLDAIREGGRLVGQTLELARVETDGNIRALAGLAAKVLMIAVLVVSAFLVFLDAAVKMLAALIGSEVISALIVAAPFLGVAAILGLMGARRVALHNLEPWRTMREAERIARLSPPAPSSR</sequence>
<dbReference type="OrthoDB" id="8002483at2"/>
<keyword evidence="1" id="KW-1133">Transmembrane helix</keyword>
<name>A0A2U8VPB3_9HYPH</name>
<gene>
    <name evidence="2" type="ORF">DK427_05355</name>
</gene>
<dbReference type="Proteomes" id="UP000246058">
    <property type="component" value="Chromosome"/>
</dbReference>
<organism evidence="2 3">
    <name type="scientific">Methylobacterium radiodurans</name>
    <dbReference type="NCBI Taxonomy" id="2202828"/>
    <lineage>
        <taxon>Bacteria</taxon>
        <taxon>Pseudomonadati</taxon>
        <taxon>Pseudomonadota</taxon>
        <taxon>Alphaproteobacteria</taxon>
        <taxon>Hyphomicrobiales</taxon>
        <taxon>Methylobacteriaceae</taxon>
        <taxon>Methylobacterium</taxon>
    </lineage>
</organism>
<dbReference type="InterPro" id="IPR009937">
    <property type="entry name" value="Phage_holin_3_6"/>
</dbReference>
<protein>
    <recommendedName>
        <fullName evidence="4">Phage holin family protein</fullName>
    </recommendedName>
</protein>
<feature type="transmembrane region" description="Helical" evidence="1">
    <location>
        <begin position="70"/>
        <end position="98"/>
    </location>
</feature>
<dbReference type="EMBL" id="CP029551">
    <property type="protein sequence ID" value="AWN35232.1"/>
    <property type="molecule type" value="Genomic_DNA"/>
</dbReference>
<evidence type="ECO:0000313" key="3">
    <source>
        <dbReference type="Proteomes" id="UP000246058"/>
    </source>
</evidence>
<proteinExistence type="predicted"/>
<keyword evidence="3" id="KW-1185">Reference proteome</keyword>
<reference evidence="2 3" key="1">
    <citation type="submission" date="2018-05" db="EMBL/GenBank/DDBJ databases">
        <title>Complete Genome Sequence of Methylobacterium sp. 17Sr1-43.</title>
        <authorList>
            <person name="Srinivasan S."/>
        </authorList>
    </citation>
    <scope>NUCLEOTIDE SEQUENCE [LARGE SCALE GENOMIC DNA]</scope>
    <source>
        <strain evidence="2 3">17Sr1-43</strain>
    </source>
</reference>
<evidence type="ECO:0000313" key="2">
    <source>
        <dbReference type="EMBL" id="AWN35232.1"/>
    </source>
</evidence>
<evidence type="ECO:0000256" key="1">
    <source>
        <dbReference type="SAM" id="Phobius"/>
    </source>
</evidence>
<feature type="transmembrane region" description="Helical" evidence="1">
    <location>
        <begin position="42"/>
        <end position="64"/>
    </location>
</feature>
<dbReference type="KEGG" id="meti:DK427_05355"/>
<evidence type="ECO:0008006" key="4">
    <source>
        <dbReference type="Google" id="ProtNLM"/>
    </source>
</evidence>
<keyword evidence="1" id="KW-0472">Membrane</keyword>
<dbReference type="Pfam" id="PF07332">
    <property type="entry name" value="Phage_holin_3_6"/>
    <property type="match status" value="1"/>
</dbReference>
<dbReference type="AlphaFoldDB" id="A0A2U8VPB3"/>
<dbReference type="RefSeq" id="WP_109950358.1">
    <property type="nucleotide sequence ID" value="NZ_CP029551.1"/>
</dbReference>
<accession>A0A2U8VPB3</accession>
<keyword evidence="1" id="KW-0812">Transmembrane</keyword>